<dbReference type="RefSeq" id="WP_279244196.1">
    <property type="nucleotide sequence ID" value="NZ_SHNN01000001.1"/>
</dbReference>
<dbReference type="EMBL" id="SHNN01000001">
    <property type="protein sequence ID" value="MCX2980217.1"/>
    <property type="molecule type" value="Genomic_DNA"/>
</dbReference>
<accession>A0ABT3TD39</accession>
<organism evidence="1 2">
    <name type="scientific">Candidatus Litorirhabdus singularis</name>
    <dbReference type="NCBI Taxonomy" id="2518993"/>
    <lineage>
        <taxon>Bacteria</taxon>
        <taxon>Pseudomonadati</taxon>
        <taxon>Pseudomonadota</taxon>
        <taxon>Gammaproteobacteria</taxon>
        <taxon>Cellvibrionales</taxon>
        <taxon>Halieaceae</taxon>
        <taxon>Candidatus Litorirhabdus</taxon>
    </lineage>
</organism>
<keyword evidence="2" id="KW-1185">Reference proteome</keyword>
<name>A0ABT3TD39_9GAMM</name>
<gene>
    <name evidence="1" type="ORF">EYC98_04965</name>
</gene>
<protein>
    <submittedName>
        <fullName evidence="1">Uncharacterized protein</fullName>
    </submittedName>
</protein>
<proteinExistence type="predicted"/>
<dbReference type="Proteomes" id="UP001143362">
    <property type="component" value="Unassembled WGS sequence"/>
</dbReference>
<reference evidence="1" key="1">
    <citation type="submission" date="2019-02" db="EMBL/GenBank/DDBJ databases">
        <authorList>
            <person name="Li S.-H."/>
        </authorList>
    </citation>
    <scope>NUCLEOTIDE SEQUENCE</scope>
    <source>
        <strain evidence="1">IMCC14734</strain>
    </source>
</reference>
<comment type="caution">
    <text evidence="1">The sequence shown here is derived from an EMBL/GenBank/DDBJ whole genome shotgun (WGS) entry which is preliminary data.</text>
</comment>
<evidence type="ECO:0000313" key="1">
    <source>
        <dbReference type="EMBL" id="MCX2980217.1"/>
    </source>
</evidence>
<evidence type="ECO:0000313" key="2">
    <source>
        <dbReference type="Proteomes" id="UP001143362"/>
    </source>
</evidence>
<sequence length="59" mass="6392">MKRLLILVLVIAVVAALAWGIVYLEAMREQSAEASRINSSLIIEAAQENEGKEAGQAPR</sequence>